<comment type="caution">
    <text evidence="8">The sequence shown here is derived from an EMBL/GenBank/DDBJ whole genome shotgun (WGS) entry which is preliminary data.</text>
</comment>
<dbReference type="EMBL" id="JAVREL010000024">
    <property type="protein sequence ID" value="MDT0346827.1"/>
    <property type="molecule type" value="Genomic_DNA"/>
</dbReference>
<keyword evidence="3 6" id="KW-1133">Transmembrane helix</keyword>
<evidence type="ECO:0000313" key="9">
    <source>
        <dbReference type="Proteomes" id="UP001183246"/>
    </source>
</evidence>
<proteinExistence type="inferred from homology"/>
<evidence type="ECO:0000259" key="7">
    <source>
        <dbReference type="PROSITE" id="PS51012"/>
    </source>
</evidence>
<dbReference type="InterPro" id="IPR051784">
    <property type="entry name" value="Nod_factor_ABC_transporter"/>
</dbReference>
<accession>A0ABU2MZN1</accession>
<evidence type="ECO:0000256" key="5">
    <source>
        <dbReference type="ARBA" id="ARBA00023251"/>
    </source>
</evidence>
<dbReference type="PROSITE" id="PS51012">
    <property type="entry name" value="ABC_TM2"/>
    <property type="match status" value="1"/>
</dbReference>
<protein>
    <recommendedName>
        <fullName evidence="6">Transport permease protein</fullName>
    </recommendedName>
</protein>
<sequence>MRRARWALADGWVMTRRNMSHLVRTPEEMALYFTLPIMFVLVFGYVFGSGMAVPGGGEYREFLLPGVFAMTMLYGMGATGTAVAMDAGRGVVDRFRSMPVARSALLTGRSAADLLRAALEMSVLVVCGLLVGWEWHRGLGRALIAVALVLALRVAITWIGIYLGLVVKNPDTVGTIVFPLAFPLTAVSNVFTAPGLMPGWLGTIAEWNPLSATVAAIRELFGNPGLESGTWATDHALLLAVLWPVVLTAVFAPLSVRHYQRLSR</sequence>
<dbReference type="InterPro" id="IPR000412">
    <property type="entry name" value="ABC_2_transport"/>
</dbReference>
<feature type="transmembrane region" description="Helical" evidence="6">
    <location>
        <begin position="67"/>
        <end position="92"/>
    </location>
</feature>
<keyword evidence="4 6" id="KW-0472">Membrane</keyword>
<gene>
    <name evidence="8" type="ORF">RM590_30220</name>
</gene>
<comment type="similarity">
    <text evidence="6">Belongs to the ABC-2 integral membrane protein family.</text>
</comment>
<reference evidence="9" key="1">
    <citation type="submission" date="2023-07" db="EMBL/GenBank/DDBJ databases">
        <title>30 novel species of actinomycetes from the DSMZ collection.</title>
        <authorList>
            <person name="Nouioui I."/>
        </authorList>
    </citation>
    <scope>NUCLEOTIDE SEQUENCE [LARGE SCALE GENOMIC DNA]</scope>
    <source>
        <strain evidence="9">DSM 44938</strain>
    </source>
</reference>
<evidence type="ECO:0000256" key="2">
    <source>
        <dbReference type="ARBA" id="ARBA00022692"/>
    </source>
</evidence>
<comment type="subcellular location">
    <subcellularLocation>
        <location evidence="6">Cell membrane</location>
        <topology evidence="6">Multi-pass membrane protein</topology>
    </subcellularLocation>
    <subcellularLocation>
        <location evidence="1">Membrane</location>
        <topology evidence="1">Multi-pass membrane protein</topology>
    </subcellularLocation>
</comment>
<organism evidence="8 9">
    <name type="scientific">Streptomyces litchfieldiae</name>
    <dbReference type="NCBI Taxonomy" id="3075543"/>
    <lineage>
        <taxon>Bacteria</taxon>
        <taxon>Bacillati</taxon>
        <taxon>Actinomycetota</taxon>
        <taxon>Actinomycetes</taxon>
        <taxon>Kitasatosporales</taxon>
        <taxon>Streptomycetaceae</taxon>
        <taxon>Streptomyces</taxon>
    </lineage>
</organism>
<dbReference type="InterPro" id="IPR047817">
    <property type="entry name" value="ABC2_TM_bact-type"/>
</dbReference>
<keyword evidence="5" id="KW-0046">Antibiotic resistance</keyword>
<keyword evidence="6" id="KW-0813">Transport</keyword>
<dbReference type="RefSeq" id="WP_311707951.1">
    <property type="nucleotide sequence ID" value="NZ_JAVREL010000024.1"/>
</dbReference>
<evidence type="ECO:0000256" key="6">
    <source>
        <dbReference type="RuleBase" id="RU361157"/>
    </source>
</evidence>
<feature type="transmembrane region" description="Helical" evidence="6">
    <location>
        <begin position="236"/>
        <end position="256"/>
    </location>
</feature>
<keyword evidence="9" id="KW-1185">Reference proteome</keyword>
<dbReference type="InterPro" id="IPR013525">
    <property type="entry name" value="ABC2_TM"/>
</dbReference>
<feature type="transmembrane region" description="Helical" evidence="6">
    <location>
        <begin position="172"/>
        <end position="191"/>
    </location>
</feature>
<feature type="transmembrane region" description="Helical" evidence="6">
    <location>
        <begin position="139"/>
        <end position="165"/>
    </location>
</feature>
<name>A0ABU2MZN1_9ACTN</name>
<feature type="transmembrane region" description="Helical" evidence="6">
    <location>
        <begin position="113"/>
        <end position="133"/>
    </location>
</feature>
<keyword evidence="2 6" id="KW-0812">Transmembrane</keyword>
<dbReference type="Proteomes" id="UP001183246">
    <property type="component" value="Unassembled WGS sequence"/>
</dbReference>
<evidence type="ECO:0000313" key="8">
    <source>
        <dbReference type="EMBL" id="MDT0346827.1"/>
    </source>
</evidence>
<dbReference type="PIRSF" id="PIRSF006648">
    <property type="entry name" value="DrrB"/>
    <property type="match status" value="1"/>
</dbReference>
<evidence type="ECO:0000256" key="4">
    <source>
        <dbReference type="ARBA" id="ARBA00023136"/>
    </source>
</evidence>
<evidence type="ECO:0000256" key="3">
    <source>
        <dbReference type="ARBA" id="ARBA00022989"/>
    </source>
</evidence>
<feature type="domain" description="ABC transmembrane type-2" evidence="7">
    <location>
        <begin position="27"/>
        <end position="262"/>
    </location>
</feature>
<dbReference type="Pfam" id="PF01061">
    <property type="entry name" value="ABC2_membrane"/>
    <property type="match status" value="1"/>
</dbReference>
<feature type="transmembrane region" description="Helical" evidence="6">
    <location>
        <begin position="29"/>
        <end position="47"/>
    </location>
</feature>
<dbReference type="PANTHER" id="PTHR43229">
    <property type="entry name" value="NODULATION PROTEIN J"/>
    <property type="match status" value="1"/>
</dbReference>
<evidence type="ECO:0000256" key="1">
    <source>
        <dbReference type="ARBA" id="ARBA00004141"/>
    </source>
</evidence>
<dbReference type="PANTHER" id="PTHR43229:SF2">
    <property type="entry name" value="NODULATION PROTEIN J"/>
    <property type="match status" value="1"/>
</dbReference>
<keyword evidence="6" id="KW-1003">Cell membrane</keyword>